<protein>
    <submittedName>
        <fullName evidence="1">Uncharacterized protein</fullName>
    </submittedName>
</protein>
<reference evidence="1 2" key="1">
    <citation type="submission" date="2015-01" db="EMBL/GenBank/DDBJ databases">
        <title>Evolution of Trichinella species and genotypes.</title>
        <authorList>
            <person name="Korhonen P.K."/>
            <person name="Edoardo P."/>
            <person name="Giuseppe L.R."/>
            <person name="Gasser R.B."/>
        </authorList>
    </citation>
    <scope>NUCLEOTIDE SEQUENCE [LARGE SCALE GENOMIC DNA]</scope>
    <source>
        <strain evidence="1">ISS3</strain>
    </source>
</reference>
<dbReference type="Proteomes" id="UP000054776">
    <property type="component" value="Unassembled WGS sequence"/>
</dbReference>
<keyword evidence="2" id="KW-1185">Reference proteome</keyword>
<comment type="caution">
    <text evidence="1">The sequence shown here is derived from an EMBL/GenBank/DDBJ whole genome shotgun (WGS) entry which is preliminary data.</text>
</comment>
<evidence type="ECO:0000313" key="2">
    <source>
        <dbReference type="Proteomes" id="UP000054776"/>
    </source>
</evidence>
<evidence type="ECO:0000313" key="1">
    <source>
        <dbReference type="EMBL" id="KRY40048.1"/>
    </source>
</evidence>
<dbReference type="EMBL" id="JYDH01000014">
    <property type="protein sequence ID" value="KRY40048.1"/>
    <property type="molecule type" value="Genomic_DNA"/>
</dbReference>
<sequence length="88" mass="10312">MRLVIDPRARRSLMVRWGSGSKPPRNKPLIYRRAASQGTVSKTIEDQISVYSLRCPLRRKPSIYWSGKEREISFQSESADRRVDKLYE</sequence>
<dbReference type="OrthoDB" id="5918245at2759"/>
<proteinExistence type="predicted"/>
<name>A0A0V1BSU8_TRISP</name>
<accession>A0A0V1BSU8</accession>
<organism evidence="1 2">
    <name type="scientific">Trichinella spiralis</name>
    <name type="common">Trichina worm</name>
    <dbReference type="NCBI Taxonomy" id="6334"/>
    <lineage>
        <taxon>Eukaryota</taxon>
        <taxon>Metazoa</taxon>
        <taxon>Ecdysozoa</taxon>
        <taxon>Nematoda</taxon>
        <taxon>Enoplea</taxon>
        <taxon>Dorylaimia</taxon>
        <taxon>Trichinellida</taxon>
        <taxon>Trichinellidae</taxon>
        <taxon>Trichinella</taxon>
    </lineage>
</organism>
<gene>
    <name evidence="1" type="ORF">T01_10735</name>
</gene>
<dbReference type="InParanoid" id="A0A0V1BSU8"/>
<dbReference type="AlphaFoldDB" id="A0A0V1BSU8"/>